<protein>
    <submittedName>
        <fullName evidence="1">Ankyrin repeat and sterile alpha motif domain-containing protein 1B</fullName>
    </submittedName>
</protein>
<proteinExistence type="predicted"/>
<dbReference type="OrthoDB" id="10039052at2759"/>
<dbReference type="AlphaFoldDB" id="A0A556TI79"/>
<reference evidence="1 2" key="1">
    <citation type="journal article" date="2019" name="Genome Biol. Evol.">
        <title>Whole-Genome Sequencing of the Giant Devil Catfish, Bagarius yarrelli.</title>
        <authorList>
            <person name="Jiang W."/>
            <person name="Lv Y."/>
            <person name="Cheng L."/>
            <person name="Yang K."/>
            <person name="Chao B."/>
            <person name="Wang X."/>
            <person name="Li Y."/>
            <person name="Pan X."/>
            <person name="You X."/>
            <person name="Zhang Y."/>
            <person name="Yang J."/>
            <person name="Li J."/>
            <person name="Zhang X."/>
            <person name="Liu S."/>
            <person name="Sun C."/>
            <person name="Yang J."/>
            <person name="Shi Q."/>
        </authorList>
    </citation>
    <scope>NUCLEOTIDE SEQUENCE [LARGE SCALE GENOMIC DNA]</scope>
    <source>
        <strain evidence="1">JWS20170419001</strain>
        <tissue evidence="1">Muscle</tissue>
    </source>
</reference>
<dbReference type="EMBL" id="VCAZ01000001">
    <property type="protein sequence ID" value="TSK13555.1"/>
    <property type="molecule type" value="Genomic_DNA"/>
</dbReference>
<keyword evidence="2" id="KW-1185">Reference proteome</keyword>
<organism evidence="1 2">
    <name type="scientific">Bagarius yarrelli</name>
    <name type="common">Goonch</name>
    <name type="synonym">Bagrus yarrelli</name>
    <dbReference type="NCBI Taxonomy" id="175774"/>
    <lineage>
        <taxon>Eukaryota</taxon>
        <taxon>Metazoa</taxon>
        <taxon>Chordata</taxon>
        <taxon>Craniata</taxon>
        <taxon>Vertebrata</taxon>
        <taxon>Euteleostomi</taxon>
        <taxon>Actinopterygii</taxon>
        <taxon>Neopterygii</taxon>
        <taxon>Teleostei</taxon>
        <taxon>Ostariophysi</taxon>
        <taxon>Siluriformes</taxon>
        <taxon>Sisoridae</taxon>
        <taxon>Sisorinae</taxon>
        <taxon>Bagarius</taxon>
    </lineage>
</organism>
<accession>A0A556TI79</accession>
<name>A0A556TI79_BAGYA</name>
<evidence type="ECO:0000313" key="2">
    <source>
        <dbReference type="Proteomes" id="UP000319801"/>
    </source>
</evidence>
<comment type="caution">
    <text evidence="1">The sequence shown here is derived from an EMBL/GenBank/DDBJ whole genome shotgun (WGS) entry which is preliminary data.</text>
</comment>
<evidence type="ECO:0000313" key="1">
    <source>
        <dbReference type="EMBL" id="TSK13555.1"/>
    </source>
</evidence>
<sequence length="115" mass="13328">MEQPSMEQKGHGNVPWIVEPGQEAKRGVNTKNPVHKSFVQLSLDGVQYLMCHRFRAEIWWVRPSASFPSLCADWAQIHAFQDLTHYDALSRFNILRELLITLQQDTLFTDVMSDQ</sequence>
<dbReference type="Proteomes" id="UP000319801">
    <property type="component" value="Unassembled WGS sequence"/>
</dbReference>
<gene>
    <name evidence="1" type="ORF">Baya_0429</name>
</gene>